<keyword evidence="11" id="KW-1185">Reference proteome</keyword>
<dbReference type="PANTHER" id="PTHR31689">
    <property type="entry name" value="DIAMINOPIMELATE EPIMERASE, CHLOROPLASTIC"/>
    <property type="match status" value="1"/>
</dbReference>
<keyword evidence="5 8" id="KW-0457">Lysine biosynthesis</keyword>
<name>A0A059G7B8_9PROT</name>
<dbReference type="STRING" id="1280953.HOC_11378"/>
<dbReference type="PATRIC" id="fig|1280953.3.peg.2295"/>
<dbReference type="NCBIfam" id="TIGR00652">
    <property type="entry name" value="DapF"/>
    <property type="match status" value="1"/>
</dbReference>
<dbReference type="HAMAP" id="MF_00197">
    <property type="entry name" value="DAP_epimerase"/>
    <property type="match status" value="1"/>
</dbReference>
<feature type="binding site" evidence="8">
    <location>
        <position position="6"/>
    </location>
    <ligand>
        <name>substrate</name>
    </ligand>
</feature>
<feature type="binding site" evidence="8">
    <location>
        <position position="36"/>
    </location>
    <ligand>
        <name>substrate</name>
    </ligand>
</feature>
<protein>
    <recommendedName>
        <fullName evidence="3 8">Diaminopimelate epimerase</fullName>
        <shortName evidence="8">DAP epimerase</shortName>
        <ecNumber evidence="3 8">5.1.1.7</ecNumber>
    </recommendedName>
    <alternativeName>
        <fullName evidence="8">PLP-independent amino acid racemase</fullName>
    </alternativeName>
</protein>
<dbReference type="GO" id="GO:0008837">
    <property type="term" value="F:diaminopimelate epimerase activity"/>
    <property type="evidence" value="ECO:0007669"/>
    <property type="project" value="UniProtKB-UniRule"/>
</dbReference>
<dbReference type="SUPFAM" id="SSF54506">
    <property type="entry name" value="Diaminopimelate epimerase-like"/>
    <property type="match status" value="2"/>
</dbReference>
<feature type="binding site" evidence="8">
    <location>
        <begin position="64"/>
        <end position="65"/>
    </location>
    <ligand>
        <name>substrate</name>
    </ligand>
</feature>
<evidence type="ECO:0000313" key="11">
    <source>
        <dbReference type="Proteomes" id="UP000024942"/>
    </source>
</evidence>
<evidence type="ECO:0000313" key="10">
    <source>
        <dbReference type="EMBL" id="KDA02358.1"/>
    </source>
</evidence>
<evidence type="ECO:0000256" key="4">
    <source>
        <dbReference type="ARBA" id="ARBA00022605"/>
    </source>
</evidence>
<reference evidence="10 11" key="1">
    <citation type="journal article" date="2014" name="Antonie Van Leeuwenhoek">
        <title>Hyphomonas beringensis sp. nov. and Hyphomonas chukchiensis sp. nov., isolated from surface seawater of the Bering Sea and Chukchi Sea.</title>
        <authorList>
            <person name="Li C."/>
            <person name="Lai Q."/>
            <person name="Li G."/>
            <person name="Dong C."/>
            <person name="Wang J."/>
            <person name="Liao Y."/>
            <person name="Shao Z."/>
        </authorList>
    </citation>
    <scope>NUCLEOTIDE SEQUENCE [LARGE SCALE GENOMIC DNA]</scope>
    <source>
        <strain evidence="10 11">SCH89</strain>
    </source>
</reference>
<dbReference type="PROSITE" id="PS01326">
    <property type="entry name" value="DAP_EPIMERASE"/>
    <property type="match status" value="1"/>
</dbReference>
<dbReference type="PANTHER" id="PTHR31689:SF0">
    <property type="entry name" value="DIAMINOPIMELATE EPIMERASE"/>
    <property type="match status" value="1"/>
</dbReference>
<dbReference type="eggNOG" id="COG0253">
    <property type="taxonomic scope" value="Bacteria"/>
</dbReference>
<feature type="binding site" evidence="8">
    <location>
        <position position="54"/>
    </location>
    <ligand>
        <name>substrate</name>
    </ligand>
</feature>
<feature type="active site" evidence="9">
    <location>
        <position position="63"/>
    </location>
</feature>
<dbReference type="AlphaFoldDB" id="A0A059G7B8"/>
<feature type="binding site" evidence="8">
    <location>
        <position position="149"/>
    </location>
    <ligand>
        <name>substrate</name>
    </ligand>
</feature>
<dbReference type="Proteomes" id="UP000024942">
    <property type="component" value="Unassembled WGS sequence"/>
</dbReference>
<keyword evidence="6 8" id="KW-0413">Isomerase</keyword>
<evidence type="ECO:0000256" key="2">
    <source>
        <dbReference type="ARBA" id="ARBA00010219"/>
    </source>
</evidence>
<keyword evidence="4 8" id="KW-0028">Amino-acid biosynthesis</keyword>
<dbReference type="EC" id="5.1.1.7" evidence="3 8"/>
<feature type="binding site" evidence="8">
    <location>
        <position position="182"/>
    </location>
    <ligand>
        <name>substrate</name>
    </ligand>
</feature>
<comment type="pathway">
    <text evidence="1 8">Amino-acid biosynthesis; L-lysine biosynthesis via DAP pathway; DL-2,6-diaminopimelate from LL-2,6-diaminopimelate: step 1/1.</text>
</comment>
<evidence type="ECO:0000256" key="8">
    <source>
        <dbReference type="HAMAP-Rule" id="MF_00197"/>
    </source>
</evidence>
<dbReference type="InterPro" id="IPR001653">
    <property type="entry name" value="DAP_epimerase_DapF"/>
</dbReference>
<organism evidence="10 11">
    <name type="scientific">Hyphomonas oceanitis SCH89</name>
    <dbReference type="NCBI Taxonomy" id="1280953"/>
    <lineage>
        <taxon>Bacteria</taxon>
        <taxon>Pseudomonadati</taxon>
        <taxon>Pseudomonadota</taxon>
        <taxon>Alphaproteobacteria</taxon>
        <taxon>Hyphomonadales</taxon>
        <taxon>Hyphomonadaceae</taxon>
        <taxon>Hyphomonas</taxon>
    </lineage>
</organism>
<dbReference type="Gene3D" id="3.10.310.10">
    <property type="entry name" value="Diaminopimelate Epimerase, Chain A, domain 1"/>
    <property type="match status" value="2"/>
</dbReference>
<feature type="active site" description="Proton donor" evidence="8">
    <location>
        <position position="63"/>
    </location>
</feature>
<comment type="similarity">
    <text evidence="2 8">Belongs to the diaminopimelate epimerase family.</text>
</comment>
<feature type="binding site" evidence="8">
    <location>
        <begin position="200"/>
        <end position="201"/>
    </location>
    <ligand>
        <name>substrate</name>
    </ligand>
</feature>
<feature type="site" description="Could be important to modulate the pK values of the two catalytic cysteine residues" evidence="8">
    <location>
        <position position="200"/>
    </location>
</feature>
<comment type="subcellular location">
    <subcellularLocation>
        <location evidence="8">Cytoplasm</location>
    </subcellularLocation>
</comment>
<comment type="function">
    <text evidence="8">Catalyzes the stereoinversion of LL-2,6-diaminopimelate (L,L-DAP) to meso-diaminopimelate (meso-DAP), a precursor of L-lysine and an essential component of the bacterial peptidoglycan.</text>
</comment>
<evidence type="ECO:0000256" key="1">
    <source>
        <dbReference type="ARBA" id="ARBA00005196"/>
    </source>
</evidence>
<dbReference type="GO" id="GO:0009089">
    <property type="term" value="P:lysine biosynthetic process via diaminopimelate"/>
    <property type="evidence" value="ECO:0007669"/>
    <property type="project" value="UniProtKB-UniRule"/>
</dbReference>
<dbReference type="UniPathway" id="UPA00034">
    <property type="reaction ID" value="UER00025"/>
</dbReference>
<dbReference type="EMBL" id="ARYL01000015">
    <property type="protein sequence ID" value="KDA02358.1"/>
    <property type="molecule type" value="Genomic_DNA"/>
</dbReference>
<dbReference type="GO" id="GO:0005829">
    <property type="term" value="C:cytosol"/>
    <property type="evidence" value="ECO:0007669"/>
    <property type="project" value="TreeGrafter"/>
</dbReference>
<dbReference type="InterPro" id="IPR018510">
    <property type="entry name" value="DAP_epimerase_AS"/>
</dbReference>
<proteinExistence type="inferred from homology"/>
<accession>A0A059G7B8</accession>
<comment type="catalytic activity">
    <reaction evidence="7 8">
        <text>(2S,6S)-2,6-diaminopimelate = meso-2,6-diaminopimelate</text>
        <dbReference type="Rhea" id="RHEA:15393"/>
        <dbReference type="ChEBI" id="CHEBI:57609"/>
        <dbReference type="ChEBI" id="CHEBI:57791"/>
        <dbReference type="EC" id="5.1.1.7"/>
    </reaction>
</comment>
<evidence type="ECO:0000256" key="9">
    <source>
        <dbReference type="PROSITE-ProRule" id="PRU10125"/>
    </source>
</evidence>
<sequence length="264" mass="28300">MNGAGNAFAVFDARSTPFAPTADQVRQIAADLQADQVIALERDATKDVFMRIWNSDGGEVAACGNGARAVAHLILEETGKPMVTIQTEADMLKGYKAEGGLVTVDMGSPLMGWEDIPLAEKMDVRGVDVKVGPMDNPTLSRPAVVSMGNPHAVFFVKDVDAYDIPALGPLVEWHPLFPEGTNVGFAQVIDTETIRLRVWERGAGLTKACGTGACAALVCAARAKLTGRKARLVLDGGTLIIDWRESDDHVYMTGPVEMEFETVI</sequence>
<evidence type="ECO:0000256" key="6">
    <source>
        <dbReference type="ARBA" id="ARBA00023235"/>
    </source>
</evidence>
<keyword evidence="8" id="KW-0963">Cytoplasm</keyword>
<evidence type="ECO:0000256" key="5">
    <source>
        <dbReference type="ARBA" id="ARBA00023154"/>
    </source>
</evidence>
<evidence type="ECO:0000256" key="7">
    <source>
        <dbReference type="ARBA" id="ARBA00051712"/>
    </source>
</evidence>
<dbReference type="Pfam" id="PF01678">
    <property type="entry name" value="DAP_epimerase"/>
    <property type="match status" value="2"/>
</dbReference>
<evidence type="ECO:0000256" key="3">
    <source>
        <dbReference type="ARBA" id="ARBA00013080"/>
    </source>
</evidence>
<feature type="binding site" evidence="8">
    <location>
        <begin position="210"/>
        <end position="211"/>
    </location>
    <ligand>
        <name>substrate</name>
    </ligand>
</feature>
<feature type="active site" description="Proton acceptor" evidence="8">
    <location>
        <position position="209"/>
    </location>
</feature>
<comment type="subunit">
    <text evidence="8">Homodimer.</text>
</comment>
<feature type="site" description="Could be important to modulate the pK values of the two catalytic cysteine residues" evidence="8">
    <location>
        <position position="151"/>
    </location>
</feature>
<comment type="caution">
    <text evidence="10">The sequence shown here is derived from an EMBL/GenBank/DDBJ whole genome shotgun (WGS) entry which is preliminary data.</text>
</comment>
<gene>
    <name evidence="8 10" type="primary">dapF</name>
    <name evidence="10" type="ORF">HOC_11378</name>
</gene>